<feature type="transmembrane region" description="Helical" evidence="7">
    <location>
        <begin position="114"/>
        <end position="137"/>
    </location>
</feature>
<dbReference type="InterPro" id="IPR003377">
    <property type="entry name" value="Cornichon"/>
</dbReference>
<name>A0A9N7P3K4_STRHE</name>
<keyword evidence="9" id="KW-1185">Reference proteome</keyword>
<gene>
    <name evidence="8" type="ORF">SHERM_08668</name>
</gene>
<feature type="transmembrane region" description="Helical" evidence="7">
    <location>
        <begin position="7"/>
        <end position="27"/>
    </location>
</feature>
<dbReference type="SMART" id="SM01398">
    <property type="entry name" value="Cornichon"/>
    <property type="match status" value="1"/>
</dbReference>
<feature type="transmembrane region" description="Helical" evidence="7">
    <location>
        <begin position="149"/>
        <end position="171"/>
    </location>
</feature>
<evidence type="ECO:0000256" key="3">
    <source>
        <dbReference type="ARBA" id="ARBA00022692"/>
    </source>
</evidence>
<organism evidence="8 9">
    <name type="scientific">Striga hermonthica</name>
    <name type="common">Purple witchweed</name>
    <name type="synonym">Buchnera hermonthica</name>
    <dbReference type="NCBI Taxonomy" id="68872"/>
    <lineage>
        <taxon>Eukaryota</taxon>
        <taxon>Viridiplantae</taxon>
        <taxon>Streptophyta</taxon>
        <taxon>Embryophyta</taxon>
        <taxon>Tracheophyta</taxon>
        <taxon>Spermatophyta</taxon>
        <taxon>Magnoliopsida</taxon>
        <taxon>eudicotyledons</taxon>
        <taxon>Gunneridae</taxon>
        <taxon>Pentapetalae</taxon>
        <taxon>asterids</taxon>
        <taxon>lamiids</taxon>
        <taxon>Lamiales</taxon>
        <taxon>Orobanchaceae</taxon>
        <taxon>Buchnereae</taxon>
        <taxon>Striga</taxon>
    </lineage>
</organism>
<comment type="subcellular location">
    <subcellularLocation>
        <location evidence="1">Membrane</location>
        <topology evidence="1">Multi-pass membrane protein</topology>
    </subcellularLocation>
</comment>
<keyword evidence="4 7" id="KW-1133">Transmembrane helix</keyword>
<protein>
    <submittedName>
        <fullName evidence="8">Protein cornichon homolog 1</fullName>
    </submittedName>
</protein>
<keyword evidence="5 7" id="KW-0472">Membrane</keyword>
<dbReference type="PANTHER" id="PTHR12290">
    <property type="entry name" value="CORNICHON-RELATED"/>
    <property type="match status" value="1"/>
</dbReference>
<evidence type="ECO:0000313" key="8">
    <source>
        <dbReference type="EMBL" id="CAA0842813.1"/>
    </source>
</evidence>
<evidence type="ECO:0000256" key="1">
    <source>
        <dbReference type="ARBA" id="ARBA00004141"/>
    </source>
</evidence>
<sequence>MAWEPVLWIVFAMVNLALLGLNFYQFLGFSDLEADYLNPYELSSRVNYVIVLEYLLQGAFSILFLVTGHWIMFLLSLPPAYYNLKKYLARQHLIDVTEVFRVLNDEKKVRIVKLIFYIIFFVLTITRLAIAVIQVVFGDDDDDPEGCRAPFLPLLPLVIHSPAALVFGCVLKQEPCRLPNARLTPSIGVFSGRSREQERACGASGRVLCHRRVLQPSASFGPFFGVLAAALLSSPGSWSPDVLVVRSSPLRVKINISNEGDVLGGRGAAVLKRGRGKCRGGKGIGGGGGGADCEGGARDGAGNGAGLGDLEIGGAAIIETKSLQVSLLSPICLSKPSGGGDLRPVTGPSSFDSSGDWRAARPSRGNNSVSEQRTTSG</sequence>
<dbReference type="GO" id="GO:0016192">
    <property type="term" value="P:vesicle-mediated transport"/>
    <property type="evidence" value="ECO:0007669"/>
    <property type="project" value="InterPro"/>
</dbReference>
<dbReference type="EMBL" id="CACSLK010034598">
    <property type="protein sequence ID" value="CAA0842813.1"/>
    <property type="molecule type" value="Genomic_DNA"/>
</dbReference>
<dbReference type="AlphaFoldDB" id="A0A9N7P3K4"/>
<feature type="compositionally biased region" description="Polar residues" evidence="6">
    <location>
        <begin position="364"/>
        <end position="377"/>
    </location>
</feature>
<comment type="similarity">
    <text evidence="2">Belongs to the cornichon family.</text>
</comment>
<dbReference type="Proteomes" id="UP001153555">
    <property type="component" value="Unassembled WGS sequence"/>
</dbReference>
<evidence type="ECO:0000256" key="2">
    <source>
        <dbReference type="ARBA" id="ARBA00010095"/>
    </source>
</evidence>
<evidence type="ECO:0000256" key="5">
    <source>
        <dbReference type="ARBA" id="ARBA00023136"/>
    </source>
</evidence>
<comment type="caution">
    <text evidence="8">The sequence shown here is derived from an EMBL/GenBank/DDBJ whole genome shotgun (WGS) entry which is preliminary data.</text>
</comment>
<feature type="transmembrane region" description="Helical" evidence="7">
    <location>
        <begin position="54"/>
        <end position="77"/>
    </location>
</feature>
<evidence type="ECO:0000256" key="7">
    <source>
        <dbReference type="SAM" id="Phobius"/>
    </source>
</evidence>
<proteinExistence type="inferred from homology"/>
<keyword evidence="3 7" id="KW-0812">Transmembrane</keyword>
<evidence type="ECO:0000313" key="9">
    <source>
        <dbReference type="Proteomes" id="UP001153555"/>
    </source>
</evidence>
<evidence type="ECO:0000256" key="4">
    <source>
        <dbReference type="ARBA" id="ARBA00022989"/>
    </source>
</evidence>
<reference evidence="8" key="1">
    <citation type="submission" date="2019-12" db="EMBL/GenBank/DDBJ databases">
        <authorList>
            <person name="Scholes J."/>
        </authorList>
    </citation>
    <scope>NUCLEOTIDE SEQUENCE</scope>
</reference>
<feature type="region of interest" description="Disordered" evidence="6">
    <location>
        <begin position="335"/>
        <end position="377"/>
    </location>
</feature>
<dbReference type="OrthoDB" id="434393at2759"/>
<dbReference type="GO" id="GO:0016020">
    <property type="term" value="C:membrane"/>
    <property type="evidence" value="ECO:0007669"/>
    <property type="project" value="UniProtKB-SubCell"/>
</dbReference>
<evidence type="ECO:0000256" key="6">
    <source>
        <dbReference type="SAM" id="MobiDB-lite"/>
    </source>
</evidence>
<dbReference type="Pfam" id="PF03311">
    <property type="entry name" value="Cornichon"/>
    <property type="match status" value="1"/>
</dbReference>
<accession>A0A9N7P3K4</accession>